<dbReference type="AlphaFoldDB" id="A0A0F9QQ75"/>
<organism evidence="1">
    <name type="scientific">marine sediment metagenome</name>
    <dbReference type="NCBI Taxonomy" id="412755"/>
    <lineage>
        <taxon>unclassified sequences</taxon>
        <taxon>metagenomes</taxon>
        <taxon>ecological metagenomes</taxon>
    </lineage>
</organism>
<sequence>MKGKMYVTWDHADECPAKHISVFDPQWPDRQEICQCGMPSWWELGATEEHVNEMWEKRVEAGEQDR</sequence>
<protein>
    <submittedName>
        <fullName evidence="1">Uncharacterized protein</fullName>
    </submittedName>
</protein>
<proteinExistence type="predicted"/>
<reference evidence="1" key="1">
    <citation type="journal article" date="2015" name="Nature">
        <title>Complex archaea that bridge the gap between prokaryotes and eukaryotes.</title>
        <authorList>
            <person name="Spang A."/>
            <person name="Saw J.H."/>
            <person name="Jorgensen S.L."/>
            <person name="Zaremba-Niedzwiedzka K."/>
            <person name="Martijn J."/>
            <person name="Lind A.E."/>
            <person name="van Eijk R."/>
            <person name="Schleper C."/>
            <person name="Guy L."/>
            <person name="Ettema T.J."/>
        </authorList>
    </citation>
    <scope>NUCLEOTIDE SEQUENCE</scope>
</reference>
<comment type="caution">
    <text evidence="1">The sequence shown here is derived from an EMBL/GenBank/DDBJ whole genome shotgun (WGS) entry which is preliminary data.</text>
</comment>
<name>A0A0F9QQ75_9ZZZZ</name>
<accession>A0A0F9QQ75</accession>
<evidence type="ECO:0000313" key="1">
    <source>
        <dbReference type="EMBL" id="KKN46315.1"/>
    </source>
</evidence>
<dbReference type="EMBL" id="LAZR01001337">
    <property type="protein sequence ID" value="KKN46315.1"/>
    <property type="molecule type" value="Genomic_DNA"/>
</dbReference>
<gene>
    <name evidence="1" type="ORF">LCGC14_0674320</name>
</gene>